<protein>
    <submittedName>
        <fullName evidence="2">Retrotransposon protein, putative, Ty3-gypsy subclass</fullName>
    </submittedName>
</protein>
<gene>
    <name evidence="2" type="ordered locus">LOC_Os10g24980</name>
</gene>
<organism evidence="2">
    <name type="scientific">Oryza sativa subsp. japonica</name>
    <name type="common">Rice</name>
    <dbReference type="NCBI Taxonomy" id="39947"/>
    <lineage>
        <taxon>Eukaryota</taxon>
        <taxon>Viridiplantae</taxon>
        <taxon>Streptophyta</taxon>
        <taxon>Embryophyta</taxon>
        <taxon>Tracheophyta</taxon>
        <taxon>Spermatophyta</taxon>
        <taxon>Magnoliopsida</taxon>
        <taxon>Liliopsida</taxon>
        <taxon>Poales</taxon>
        <taxon>Poaceae</taxon>
        <taxon>BOP clade</taxon>
        <taxon>Oryzoideae</taxon>
        <taxon>Oryzeae</taxon>
        <taxon>Oryzinae</taxon>
        <taxon>Oryza</taxon>
        <taxon>Oryza sativa</taxon>
    </lineage>
</organism>
<feature type="compositionally biased region" description="Low complexity" evidence="1">
    <location>
        <begin position="9"/>
        <end position="19"/>
    </location>
</feature>
<reference evidence="2" key="1">
    <citation type="journal article" date="2003" name="Science">
        <title>In-depth view of structure, activity, and evolution of rice chromosome 10.</title>
        <authorList>
            <consortium name="Rice Chromosome 10 Sequencing Consortium"/>
        </authorList>
    </citation>
    <scope>NUCLEOTIDE SEQUENCE [LARGE SCALE GENOMIC DNA]</scope>
</reference>
<dbReference type="EMBL" id="DP000086">
    <property type="protein sequence ID" value="ABB47481.2"/>
    <property type="molecule type" value="Genomic_DNA"/>
</dbReference>
<accession>Q338Q1</accession>
<evidence type="ECO:0000256" key="1">
    <source>
        <dbReference type="SAM" id="MobiDB-lite"/>
    </source>
</evidence>
<feature type="region of interest" description="Disordered" evidence="1">
    <location>
        <begin position="1"/>
        <end position="25"/>
    </location>
</feature>
<evidence type="ECO:0000313" key="2">
    <source>
        <dbReference type="EMBL" id="ABB47481.2"/>
    </source>
</evidence>
<feature type="region of interest" description="Disordered" evidence="1">
    <location>
        <begin position="143"/>
        <end position="195"/>
    </location>
</feature>
<feature type="compositionally biased region" description="Basic and acidic residues" evidence="1">
    <location>
        <begin position="159"/>
        <end position="172"/>
    </location>
</feature>
<dbReference type="AlphaFoldDB" id="Q338Q1"/>
<proteinExistence type="predicted"/>
<reference evidence="2" key="2">
    <citation type="submission" date="2003-05" db="EMBL/GenBank/DDBJ databases">
        <authorList>
            <person name="Buell C.R."/>
            <person name="Wing R.A."/>
            <person name="McCombie W.R."/>
            <person name="Messing J."/>
            <person name="Yuan Q."/>
            <person name="Ouyang S."/>
        </authorList>
    </citation>
    <scope>NUCLEOTIDE SEQUENCE</scope>
</reference>
<sequence>MQKGMSGTQNQQHQQGNNNRVPDDSYSKVKFKIPSFLDYYDAEKYFDWEMTVEQKFSVYLVPEQHRIRQTTKKKLLGRDQQSQEQGEHKDCPSQRAYIAMEDGYISIFDVEDDEEEERKNGEKDLSIAICMLEECLIDQAPIISEDEKEGNDNGATTTQDKDKFNTLHDKVKPRTVSNQEGEDDEDTTSSDITMTTLCIDQPKRYLLGRKKRDRA</sequence>
<feature type="region of interest" description="Disordered" evidence="1">
    <location>
        <begin position="71"/>
        <end position="92"/>
    </location>
</feature>
<name>Q338Q1_ORYSJ</name>
<reference evidence="2" key="3">
    <citation type="submission" date="2006-07" db="EMBL/GenBank/DDBJ databases">
        <authorList>
            <person name="Buell R."/>
        </authorList>
    </citation>
    <scope>NUCLEOTIDE SEQUENCE</scope>
</reference>